<protein>
    <submittedName>
        <fullName evidence="1">Uncharacterized protein</fullName>
    </submittedName>
</protein>
<accession>A0ABQ2MEG1</accession>
<gene>
    <name evidence="1" type="ORF">GCM10012286_50200</name>
</gene>
<dbReference type="EMBL" id="BMNG01000011">
    <property type="protein sequence ID" value="GGO50251.1"/>
    <property type="molecule type" value="Genomic_DNA"/>
</dbReference>
<reference evidence="2" key="1">
    <citation type="journal article" date="2019" name="Int. J. Syst. Evol. Microbiol.">
        <title>The Global Catalogue of Microorganisms (GCM) 10K type strain sequencing project: providing services to taxonomists for standard genome sequencing and annotation.</title>
        <authorList>
            <consortium name="The Broad Institute Genomics Platform"/>
            <consortium name="The Broad Institute Genome Sequencing Center for Infectious Disease"/>
            <person name="Wu L."/>
            <person name="Ma J."/>
        </authorList>
    </citation>
    <scope>NUCLEOTIDE SEQUENCE [LARGE SCALE GENOMIC DNA]</scope>
    <source>
        <strain evidence="2">CGMCC 4.7349</strain>
    </source>
</reference>
<sequence>MYDESPASPWACPVPVICGSLAPSPTYTTHDVHSQQRTKLTTYKRIGVQNARHDTCHESKKSASPDFAPSMKALISPCV</sequence>
<organism evidence="1 2">
    <name type="scientific">Streptomyces lasiicapitis</name>
    <dbReference type="NCBI Taxonomy" id="1923961"/>
    <lineage>
        <taxon>Bacteria</taxon>
        <taxon>Bacillati</taxon>
        <taxon>Actinomycetota</taxon>
        <taxon>Actinomycetes</taxon>
        <taxon>Kitasatosporales</taxon>
        <taxon>Streptomycetaceae</taxon>
        <taxon>Streptomyces</taxon>
    </lineage>
</organism>
<evidence type="ECO:0000313" key="1">
    <source>
        <dbReference type="EMBL" id="GGO50251.1"/>
    </source>
</evidence>
<proteinExistence type="predicted"/>
<keyword evidence="2" id="KW-1185">Reference proteome</keyword>
<dbReference type="Proteomes" id="UP000656881">
    <property type="component" value="Unassembled WGS sequence"/>
</dbReference>
<evidence type="ECO:0000313" key="2">
    <source>
        <dbReference type="Proteomes" id="UP000656881"/>
    </source>
</evidence>
<comment type="caution">
    <text evidence="1">The sequence shown here is derived from an EMBL/GenBank/DDBJ whole genome shotgun (WGS) entry which is preliminary data.</text>
</comment>
<name>A0ABQ2MEG1_9ACTN</name>